<reference evidence="1 2" key="1">
    <citation type="submission" date="2024-10" db="EMBL/GenBank/DDBJ databases">
        <authorList>
            <person name="Cho J.-C."/>
        </authorList>
    </citation>
    <scope>NUCLEOTIDE SEQUENCE [LARGE SCALE GENOMIC DNA]</scope>
    <source>
        <strain evidence="1 2">KCTC29696</strain>
    </source>
</reference>
<dbReference type="EMBL" id="JBIHMK010000282">
    <property type="protein sequence ID" value="MFH0252222.1"/>
    <property type="molecule type" value="Genomic_DNA"/>
</dbReference>
<sequence>SATGGRSLLCVDAAHHLAAPSRRALGSAARRLGPPLPVAMLVAAHCDGAEDPLLAGLPVITLEPLDAAAAGAFLDELLPADADPAVREALLHSGGGNPGLLADLAASLTPAQLTGAEPLPHPLPATGPRLRSAAAELADLPEQARTLLLLAAAAYELGGTADCSTLARAAALAGLGPNGADPARSRGALRREGDRLRFADSLLRRAAYWGEPPER</sequence>
<comment type="caution">
    <text evidence="1">The sequence shown here is derived from an EMBL/GenBank/DDBJ whole genome shotgun (WGS) entry which is preliminary data.</text>
</comment>
<proteinExistence type="predicted"/>
<evidence type="ECO:0000313" key="1">
    <source>
        <dbReference type="EMBL" id="MFH0252222.1"/>
    </source>
</evidence>
<protein>
    <submittedName>
        <fullName evidence="1">LuxR family transcriptional regulator</fullName>
    </submittedName>
</protein>
<keyword evidence="2" id="KW-1185">Reference proteome</keyword>
<feature type="non-terminal residue" evidence="1">
    <location>
        <position position="215"/>
    </location>
</feature>
<accession>A0ABW7I2M5</accession>
<dbReference type="Proteomes" id="UP001607069">
    <property type="component" value="Unassembled WGS sequence"/>
</dbReference>
<name>A0ABW7I2M5_9ACTN</name>
<gene>
    <name evidence="1" type="ORF">ACG5V6_29020</name>
</gene>
<organism evidence="1 2">
    <name type="scientific">Streptomyces chitinivorans</name>
    <dbReference type="NCBI Taxonomy" id="1257027"/>
    <lineage>
        <taxon>Bacteria</taxon>
        <taxon>Bacillati</taxon>
        <taxon>Actinomycetota</taxon>
        <taxon>Actinomycetes</taxon>
        <taxon>Kitasatosporales</taxon>
        <taxon>Streptomycetaceae</taxon>
        <taxon>Streptomyces</taxon>
    </lineage>
</organism>
<evidence type="ECO:0000313" key="2">
    <source>
        <dbReference type="Proteomes" id="UP001607069"/>
    </source>
</evidence>
<feature type="non-terminal residue" evidence="1">
    <location>
        <position position="1"/>
    </location>
</feature>